<dbReference type="PANTHER" id="PTHR11319:SF35">
    <property type="entry name" value="OUTER MEMBRANE PROTEIN PMPC-RELATED"/>
    <property type="match status" value="1"/>
</dbReference>
<feature type="region of interest" description="Disordered" evidence="5">
    <location>
        <begin position="368"/>
        <end position="474"/>
    </location>
</feature>
<evidence type="ECO:0000256" key="1">
    <source>
        <dbReference type="ARBA" id="ARBA00004370"/>
    </source>
</evidence>
<dbReference type="Gene3D" id="2.10.50.10">
    <property type="entry name" value="Tumor Necrosis Factor Receptor, subunit A, domain 2"/>
    <property type="match status" value="1"/>
</dbReference>
<feature type="transmembrane region" description="Helical" evidence="6">
    <location>
        <begin position="1249"/>
        <end position="1270"/>
    </location>
</feature>
<dbReference type="CDD" id="cd00185">
    <property type="entry name" value="TNFRSF"/>
    <property type="match status" value="1"/>
</dbReference>
<feature type="compositionally biased region" description="Basic and acidic residues" evidence="5">
    <location>
        <begin position="1783"/>
        <end position="1797"/>
    </location>
</feature>
<accession>A0AAE0LF45</accession>
<comment type="caution">
    <text evidence="9">The sequence shown here is derived from an EMBL/GenBank/DDBJ whole genome shotgun (WGS) entry which is preliminary data.</text>
</comment>
<feature type="transmembrane region" description="Helical" evidence="6">
    <location>
        <begin position="1389"/>
        <end position="1411"/>
    </location>
</feature>
<evidence type="ECO:0000256" key="3">
    <source>
        <dbReference type="ARBA" id="ARBA00022989"/>
    </source>
</evidence>
<evidence type="ECO:0000259" key="8">
    <source>
        <dbReference type="Pfam" id="PF07699"/>
    </source>
</evidence>
<evidence type="ECO:0000256" key="4">
    <source>
        <dbReference type="ARBA" id="ARBA00023136"/>
    </source>
</evidence>
<feature type="compositionally biased region" description="Basic and acidic residues" evidence="5">
    <location>
        <begin position="1694"/>
        <end position="1705"/>
    </location>
</feature>
<gene>
    <name evidence="9" type="ORF">CYMTET_9795</name>
</gene>
<evidence type="ECO:0000256" key="2">
    <source>
        <dbReference type="ARBA" id="ARBA00022692"/>
    </source>
</evidence>
<protein>
    <recommendedName>
        <fullName evidence="11">Tyrosine-protein kinase ephrin type A/B receptor-like domain-containing protein</fullName>
    </recommendedName>
</protein>
<organism evidence="9 10">
    <name type="scientific">Cymbomonas tetramitiformis</name>
    <dbReference type="NCBI Taxonomy" id="36881"/>
    <lineage>
        <taxon>Eukaryota</taxon>
        <taxon>Viridiplantae</taxon>
        <taxon>Chlorophyta</taxon>
        <taxon>Pyramimonadophyceae</taxon>
        <taxon>Pyramimonadales</taxon>
        <taxon>Pyramimonadaceae</taxon>
        <taxon>Cymbomonas</taxon>
    </lineage>
</organism>
<dbReference type="EMBL" id="LGRX02003291">
    <property type="protein sequence ID" value="KAK3282470.1"/>
    <property type="molecule type" value="Genomic_DNA"/>
</dbReference>
<feature type="transmembrane region" description="Helical" evidence="6">
    <location>
        <begin position="1445"/>
        <end position="1465"/>
    </location>
</feature>
<feature type="domain" description="Receptor ligand binding region" evidence="7">
    <location>
        <begin position="159"/>
        <end position="342"/>
    </location>
</feature>
<sequence>MHRRAFGAREKLSSSKLKLIVMLMPERDEQASSGSENNSTEVEADNIYIYSQTLQRIDIIHRALASVDLDGSFLQGWSVNVSAIDCQCIAPLHGAEEVAPQYGEISFEHRGVTEYDEITFQNRYHVIIGGLCQRRLPDNVTRLQQQLSWKISPGCTSASPSFSNRRILRDLGATNSTLIILSCTPASARQLLERASTHELLHGGRTPATWLLDEWSSAELLLRGALSGLHGVENVEGLQRMADMGPSGISFVADWDPIHPGFLHDHGAPRNLSDLQSVLLSDTAYALAHAMRAVGGASPAWGSAGALSLPLGEALQRVSFPGATGHVSFVPGGRMRCGGEVWRVRGLPASDGGGPVQRLALLHAGGCGSDKAKAKTHADGRSKIAGDSEVHVSGSPDAARRGSAYHLPAQRGSGEAGGVHTADGGGEGATVTEQRSTMATGSVHGVTAEPGRQSGRRRRLAQEGSEATGSPPSECIVPCTEASLHTMTTEECIASGPANSRVKANCLGYREYLQPNTCFPGERAAPRVDEAGQQVTVTLEYNSWLTQNLVTELAAIYLTERFGVKVIFLDIASTGGPQGGVFRVGTEVSDAILEFWPRGKEAELTEYVIQKNLVNTVNLGYIGTSDLYAGDWNAEKDPSVYWDYYGEYTKWNTTKQLSRAYIPSASETGGSVNLSTGEVLSTNPCVEGFCSFNAFYPQASEAGLEPVCPYDNLTGHSECHELILIDPLWENSYFETMVLHHRMRLMAYYAGETNIEAILLDHQLAGTPAIFYWFSPDPMHFRVPCQKIHLPDRGVSCEGTLLSSSAACKTRMQNLKIVINKRMLASPILKPVALFLADMSLNQGQIENLISFHVDGRGANTTAWAAACEWLRQTPSFTQEMDHRVETSTCGGGFISEQGFCTTCRQGEVVMNSTCVPCPPGHYQGTNHNGDLACFACEPGTYQGSSGKTSCLTCVPGFYAAEPAALECTPCPLNTFGRVSDVDEFKPTSSLSCVPVAGYYGEAGNEATICPEGASCCMCLHCDSWQEHLYGSREECDGALMERLQDKDADFCPATCARGTTVPVPLSGYIRSAHDVHDMVECPLSFRACAGAVYEYHNNSWWGAGSYADSGMGLSQGSCNAGYEGELCGACASGHFLSRTKHVACLDCKTTRTRTALTIVSYPVIILLFVAYAFVSGTAYFKSGAASILVDFLQTQVSFFNYDLNWPPLVRQLLKALGYAAVLDLDLPGTSPGCLLPGYDFYALWRIHVLLPLCIPLGFVLIRLVIYIMGNTKFLAPSTLEIWNAFTLNAFFAICSVIYTSVITQVFSIFRCEKYDGDTSYLYSHPATRCWTQEWWANASTLGFLGIALYAIGFPVGGTLLLYFNRRRLRDPLFKKSCGTLYIVYSEDYFWWELVTKTKKLFIIVMVVIFPGNTPIQVYTALLVLLICIIFGFCFHPFHFEYNNYLDSIAAVSSYVTLSSGLYYYSDKLGEREELIITTGLLVSLITALTILLHGVANDFFHYYAADLSAYPWILKIMESRPFKIFFNSEEAMSNRMHWAKKDRLLGEAAFQVMARRDSLFIAPPEKPPRESTRSKSSTRRTFSSIRISALFKGSQRRSSWFQNAQAKVKMRAGELAQQASGKNLDEMEPAQLHLLAQFFSHPAEPSATGDVLQMAKSASRRIYQALDRAIFDVFELKHTLELGKMKHKSRRNAVKEGNKGEKARAASYSPTVGSEEFTEIISGIISDPSAPQLRLKGRAKSMSDVVVATEEKQEDLVENSLDSREMEIAEDSDGSEQISSDGHGDGCEARAGERESSTSASSDIESNPACSQAGKHADSPETHSIATRRDSISLMECQSDTAQ</sequence>
<keyword evidence="3 6" id="KW-1133">Transmembrane helix</keyword>
<dbReference type="SMART" id="SM01411">
    <property type="entry name" value="Ephrin_rec_like"/>
    <property type="match status" value="2"/>
</dbReference>
<dbReference type="InterPro" id="IPR001828">
    <property type="entry name" value="ANF_lig-bd_rcpt"/>
</dbReference>
<feature type="compositionally biased region" description="Polar residues" evidence="5">
    <location>
        <begin position="431"/>
        <end position="440"/>
    </location>
</feature>
<feature type="compositionally biased region" description="Basic and acidic residues" evidence="5">
    <location>
        <begin position="370"/>
        <end position="390"/>
    </location>
</feature>
<keyword evidence="4 6" id="KW-0472">Membrane</keyword>
<dbReference type="GO" id="GO:0016020">
    <property type="term" value="C:membrane"/>
    <property type="evidence" value="ECO:0007669"/>
    <property type="project" value="UniProtKB-SubCell"/>
</dbReference>
<feature type="region of interest" description="Disordered" evidence="5">
    <location>
        <begin position="1768"/>
        <end position="1844"/>
    </location>
</feature>
<dbReference type="Pfam" id="PF01094">
    <property type="entry name" value="ANF_receptor"/>
    <property type="match status" value="1"/>
</dbReference>
<feature type="transmembrane region" description="Helical" evidence="6">
    <location>
        <begin position="1155"/>
        <end position="1175"/>
    </location>
</feature>
<feature type="transmembrane region" description="Helical" evidence="6">
    <location>
        <begin position="1342"/>
        <end position="1364"/>
    </location>
</feature>
<feature type="transmembrane region" description="Helical" evidence="6">
    <location>
        <begin position="1290"/>
        <end position="1310"/>
    </location>
</feature>
<evidence type="ECO:0000256" key="6">
    <source>
        <dbReference type="SAM" id="Phobius"/>
    </source>
</evidence>
<evidence type="ECO:0000259" key="7">
    <source>
        <dbReference type="Pfam" id="PF01094"/>
    </source>
</evidence>
<dbReference type="InterPro" id="IPR028082">
    <property type="entry name" value="Peripla_BP_I"/>
</dbReference>
<dbReference type="PANTHER" id="PTHR11319">
    <property type="entry name" value="G PROTEIN-COUPLED RECEPTOR-RELATED"/>
    <property type="match status" value="1"/>
</dbReference>
<keyword evidence="2 6" id="KW-0812">Transmembrane</keyword>
<feature type="compositionally biased region" description="Low complexity" evidence="5">
    <location>
        <begin position="1798"/>
        <end position="1807"/>
    </location>
</feature>
<reference evidence="9 10" key="1">
    <citation type="journal article" date="2015" name="Genome Biol. Evol.">
        <title>Comparative Genomics of a Bacterivorous Green Alga Reveals Evolutionary Causalities and Consequences of Phago-Mixotrophic Mode of Nutrition.</title>
        <authorList>
            <person name="Burns J.A."/>
            <person name="Paasch A."/>
            <person name="Narechania A."/>
            <person name="Kim E."/>
        </authorList>
    </citation>
    <scope>NUCLEOTIDE SEQUENCE [LARGE SCALE GENOMIC DNA]</scope>
    <source>
        <strain evidence="9 10">PLY_AMNH</strain>
    </source>
</reference>
<proteinExistence type="predicted"/>
<name>A0AAE0LF45_9CHLO</name>
<feature type="compositionally biased region" description="Basic and acidic residues" evidence="5">
    <location>
        <begin position="1816"/>
        <end position="1832"/>
    </location>
</feature>
<keyword evidence="10" id="KW-1185">Reference proteome</keyword>
<feature type="transmembrane region" description="Helical" evidence="6">
    <location>
        <begin position="1477"/>
        <end position="1497"/>
    </location>
</feature>
<evidence type="ECO:0000313" key="9">
    <source>
        <dbReference type="EMBL" id="KAK3282470.1"/>
    </source>
</evidence>
<dbReference type="Proteomes" id="UP001190700">
    <property type="component" value="Unassembled WGS sequence"/>
</dbReference>
<feature type="transmembrane region" description="Helical" evidence="6">
    <location>
        <begin position="1418"/>
        <end position="1439"/>
    </location>
</feature>
<feature type="domain" description="Tyrosine-protein kinase ephrin type A/B receptor-like" evidence="8">
    <location>
        <begin position="932"/>
        <end position="965"/>
    </location>
</feature>
<comment type="subcellular location">
    <subcellularLocation>
        <location evidence="1">Membrane</location>
    </subcellularLocation>
</comment>
<dbReference type="Pfam" id="PF07699">
    <property type="entry name" value="Ephrin_rec_like"/>
    <property type="match status" value="1"/>
</dbReference>
<evidence type="ECO:0000313" key="10">
    <source>
        <dbReference type="Proteomes" id="UP001190700"/>
    </source>
</evidence>
<feature type="region of interest" description="Disordered" evidence="5">
    <location>
        <begin position="1691"/>
        <end position="1711"/>
    </location>
</feature>
<evidence type="ECO:0008006" key="11">
    <source>
        <dbReference type="Google" id="ProtNLM"/>
    </source>
</evidence>
<evidence type="ECO:0000256" key="5">
    <source>
        <dbReference type="SAM" id="MobiDB-lite"/>
    </source>
</evidence>
<dbReference type="SUPFAM" id="SSF53822">
    <property type="entry name" value="Periplasmic binding protein-like I"/>
    <property type="match status" value="1"/>
</dbReference>
<dbReference type="InterPro" id="IPR011641">
    <property type="entry name" value="Tyr-kin_ephrin_A/B_rcpt-like"/>
</dbReference>